<accession>A0A9Q1HHI5</accession>
<feature type="compositionally biased region" description="Low complexity" evidence="2">
    <location>
        <begin position="60"/>
        <end position="80"/>
    </location>
</feature>
<dbReference type="Gene3D" id="3.40.960.10">
    <property type="entry name" value="VSR Endonuclease"/>
    <property type="match status" value="1"/>
</dbReference>
<keyword evidence="5" id="KW-1185">Reference proteome</keyword>
<feature type="domain" description="C2H2-type" evidence="3">
    <location>
        <begin position="104"/>
        <end position="133"/>
    </location>
</feature>
<feature type="compositionally biased region" description="Acidic residues" evidence="2">
    <location>
        <begin position="187"/>
        <end position="196"/>
    </location>
</feature>
<evidence type="ECO:0000313" key="5">
    <source>
        <dbReference type="Proteomes" id="UP001152320"/>
    </source>
</evidence>
<keyword evidence="1" id="KW-0862">Zinc</keyword>
<comment type="caution">
    <text evidence="4">The sequence shown here is derived from an EMBL/GenBank/DDBJ whole genome shotgun (WGS) entry which is preliminary data.</text>
</comment>
<dbReference type="SUPFAM" id="SSF56672">
    <property type="entry name" value="DNA/RNA polymerases"/>
    <property type="match status" value="1"/>
</dbReference>
<keyword evidence="1" id="KW-0479">Metal-binding</keyword>
<dbReference type="GO" id="GO:0008270">
    <property type="term" value="F:zinc ion binding"/>
    <property type="evidence" value="ECO:0007669"/>
    <property type="project" value="UniProtKB-KW"/>
</dbReference>
<dbReference type="SMART" id="SM00355">
    <property type="entry name" value="ZnF_C2H2"/>
    <property type="match status" value="3"/>
</dbReference>
<evidence type="ECO:0000313" key="4">
    <source>
        <dbReference type="EMBL" id="KAJ8050172.1"/>
    </source>
</evidence>
<dbReference type="Gene3D" id="3.30.160.60">
    <property type="entry name" value="Classic Zinc Finger"/>
    <property type="match status" value="1"/>
</dbReference>
<keyword evidence="1" id="KW-0863">Zinc-finger</keyword>
<dbReference type="Pfam" id="PF00096">
    <property type="entry name" value="zf-C2H2"/>
    <property type="match status" value="2"/>
</dbReference>
<reference evidence="4" key="1">
    <citation type="submission" date="2021-10" db="EMBL/GenBank/DDBJ databases">
        <title>Tropical sea cucumber genome reveals ecological adaptation and Cuvierian tubules defense mechanism.</title>
        <authorList>
            <person name="Chen T."/>
        </authorList>
    </citation>
    <scope>NUCLEOTIDE SEQUENCE</scope>
    <source>
        <strain evidence="4">Nanhai2018</strain>
        <tissue evidence="4">Muscle</tissue>
    </source>
</reference>
<dbReference type="PROSITE" id="PS50157">
    <property type="entry name" value="ZINC_FINGER_C2H2_2"/>
    <property type="match status" value="3"/>
</dbReference>
<dbReference type="SUPFAM" id="SSF57667">
    <property type="entry name" value="beta-beta-alpha zinc fingers"/>
    <property type="match status" value="1"/>
</dbReference>
<dbReference type="InterPro" id="IPR043502">
    <property type="entry name" value="DNA/RNA_pol_sf"/>
</dbReference>
<feature type="domain" description="C2H2-type" evidence="3">
    <location>
        <begin position="133"/>
        <end position="162"/>
    </location>
</feature>
<feature type="region of interest" description="Disordered" evidence="2">
    <location>
        <begin position="162"/>
        <end position="215"/>
    </location>
</feature>
<name>A0A9Q1HHI5_HOLLE</name>
<dbReference type="Proteomes" id="UP001152320">
    <property type="component" value="Chromosome 1"/>
</dbReference>
<dbReference type="AlphaFoldDB" id="A0A9Q1HHI5"/>
<dbReference type="InterPro" id="IPR036236">
    <property type="entry name" value="Znf_C2H2_sf"/>
</dbReference>
<dbReference type="InterPro" id="IPR013087">
    <property type="entry name" value="Znf_C2H2_type"/>
</dbReference>
<feature type="region of interest" description="Disordered" evidence="2">
    <location>
        <begin position="27"/>
        <end position="95"/>
    </location>
</feature>
<evidence type="ECO:0000256" key="2">
    <source>
        <dbReference type="SAM" id="MobiDB-lite"/>
    </source>
</evidence>
<organism evidence="4 5">
    <name type="scientific">Holothuria leucospilota</name>
    <name type="common">Black long sea cucumber</name>
    <name type="synonym">Mertensiothuria leucospilota</name>
    <dbReference type="NCBI Taxonomy" id="206669"/>
    <lineage>
        <taxon>Eukaryota</taxon>
        <taxon>Metazoa</taxon>
        <taxon>Echinodermata</taxon>
        <taxon>Eleutherozoa</taxon>
        <taxon>Echinozoa</taxon>
        <taxon>Holothuroidea</taxon>
        <taxon>Aspidochirotacea</taxon>
        <taxon>Aspidochirotida</taxon>
        <taxon>Holothuriidae</taxon>
        <taxon>Holothuria</taxon>
    </lineage>
</organism>
<proteinExistence type="predicted"/>
<feature type="domain" description="C2H2-type" evidence="3">
    <location>
        <begin position="386"/>
        <end position="416"/>
    </location>
</feature>
<dbReference type="OrthoDB" id="8922241at2759"/>
<dbReference type="PANTHER" id="PTHR33206">
    <property type="entry name" value="PROTEIN CBG10425"/>
    <property type="match status" value="1"/>
</dbReference>
<dbReference type="PANTHER" id="PTHR33206:SF1">
    <property type="entry name" value="DNA-DIRECTED DNA POLYMERASE"/>
    <property type="match status" value="1"/>
</dbReference>
<protein>
    <recommendedName>
        <fullName evidence="3">C2H2-type domain-containing protein</fullName>
    </recommendedName>
</protein>
<sequence length="1082" mass="124516">MDNPSSQREEEALIAAVERIERIERAKQQQEAFRKRWANRTQEVSGEAVAAPDQETQPFTPSLVSTPPTRPSSPVLSHTMPAPPPPTPSETPVYTEKGCKKSEFVCEKGCGKRFASQNNMKVHVNTVHAPYKFKCETCQRAFKTRFNFKRHQAAELQKSVKRLKTSEVADPSPTDTISTAHQRPAESEELMSEGEDLTPPQHPTSNVQAEEPVESPDMVRMRMPEDPVEIPDDVQAEIQGLDDIAQIYRDNWGAIRTHHRRAHHRKSNLGIINERPIDLFAKLQAAKGSTASASTFKGVSFQELGDVEKLFKCNIYVYELKPEETCSTQPQNTDHVDVSGSKDAKPSLVSELLRRSPSRYESTMYLNYYKGHFSLIKDMNHYSKSFSCSRCRRLFTKYKNLQKHIPHCKQHVSYQFPGGVFELPPSIFDKLEAVGITVAKAEQFYPYRITYDIETYLDKIDFKQCAAPKLNFVGQHKMLSISVCSNVPGYTEPKCFISEGDPAELVDKFVLYCNDISKTAFELISNRYSMRSAFENLKSMIQDEEREVGEQESQSEDQLLSRVLKPLLGSLTNYCRQIPVIGFNSGRYDINVMKGLLYQSIEKLNDDEDHPGINQIIKRNSDYMSITRIALRRRAETGFKPESTHAFQKTAVGWLEWEGKQRGVFIKHILNGKEVRVGGRQLPVDGFSTSDGPGKPTIFQFHGCYWHGHPCWLNNGRTHNTHRDKPLSDLYEETKNIPQYLQSLGYDYVEKWECERRDEINSNPSIKQFIQELFPYPLQNKLKMSEKEMVDHVKKGTLFGTVECDIVVPDDVKHHFSEMPPIFKNAEVSINDIGDHMAKYAEDNDLMKHPRRTLIGSMFGRKILIATPLLRWYLDHGLKVTKVYQVVQFIPKPVFHRFGEEVSQARREGDKDPSKSIIADTMKLIGNSAYGKTVTKKERHVDVKVCNDSNVFERINDPFFKRLTQVGDAVYEIDLHKRVICLDLPIQIGYFVYQYAKLRMLEFYYDFMQKYVDPSNFEYCEMDTDSAFLAISDQTLDSIIKPEMRGNFETEKHKWFPRTDNDEHRQFDKRTPGLFKLEWAGE</sequence>
<gene>
    <name evidence="4" type="ORF">HOLleu_03268</name>
</gene>
<dbReference type="EMBL" id="JAIZAY010000001">
    <property type="protein sequence ID" value="KAJ8050172.1"/>
    <property type="molecule type" value="Genomic_DNA"/>
</dbReference>
<dbReference type="PROSITE" id="PS00028">
    <property type="entry name" value="ZINC_FINGER_C2H2_1"/>
    <property type="match status" value="1"/>
</dbReference>
<evidence type="ECO:0000256" key="1">
    <source>
        <dbReference type="PROSITE-ProRule" id="PRU00042"/>
    </source>
</evidence>
<evidence type="ECO:0000259" key="3">
    <source>
        <dbReference type="PROSITE" id="PS50157"/>
    </source>
</evidence>